<dbReference type="Proteomes" id="UP000276776">
    <property type="component" value="Unassembled WGS sequence"/>
</dbReference>
<dbReference type="PANTHER" id="PTHR10176:SF3">
    <property type="entry name" value="GLYCOGEN [STARCH] SYNTHASE"/>
    <property type="match status" value="1"/>
</dbReference>
<dbReference type="WBParaSite" id="TCLT_0000349501-mRNA-1">
    <property type="protein sequence ID" value="TCLT_0000349501-mRNA-1"/>
    <property type="gene ID" value="TCLT_0000349501"/>
</dbReference>
<dbReference type="GO" id="GO:0005737">
    <property type="term" value="C:cytoplasm"/>
    <property type="evidence" value="ECO:0007669"/>
    <property type="project" value="TreeGrafter"/>
</dbReference>
<evidence type="ECO:0000313" key="8">
    <source>
        <dbReference type="EMBL" id="VDM99984.1"/>
    </source>
</evidence>
<proteinExistence type="inferred from homology"/>
<dbReference type="GO" id="GO:0004373">
    <property type="term" value="F:alpha-1,4-glucan glucosyltransferase (UDP-glucose donor) activity"/>
    <property type="evidence" value="ECO:0007669"/>
    <property type="project" value="UniProtKB-EC"/>
</dbReference>
<evidence type="ECO:0000313" key="10">
    <source>
        <dbReference type="WBParaSite" id="TCLT_0000349501-mRNA-1"/>
    </source>
</evidence>
<comment type="pathway">
    <text evidence="1 7">Glycan biosynthesis; glycogen biosynthesis.</text>
</comment>
<keyword evidence="4 7" id="KW-0808">Transferase</keyword>
<reference evidence="10" key="1">
    <citation type="submission" date="2017-02" db="UniProtKB">
        <authorList>
            <consortium name="WormBaseParasite"/>
        </authorList>
    </citation>
    <scope>IDENTIFICATION</scope>
</reference>
<dbReference type="InterPro" id="IPR008631">
    <property type="entry name" value="Glycogen_synth"/>
</dbReference>
<keyword evidence="3 7" id="KW-0328">Glycosyltransferase</keyword>
<evidence type="ECO:0000256" key="4">
    <source>
        <dbReference type="ARBA" id="ARBA00022679"/>
    </source>
</evidence>
<dbReference type="AlphaFoldDB" id="A0A0N5CTD5"/>
<keyword evidence="5 7" id="KW-0320">Glycogen biosynthesis</keyword>
<evidence type="ECO:0000256" key="5">
    <source>
        <dbReference type="ARBA" id="ARBA00023056"/>
    </source>
</evidence>
<dbReference type="UniPathway" id="UPA00164"/>
<name>A0A0N5CTD5_THECL</name>
<evidence type="ECO:0000256" key="2">
    <source>
        <dbReference type="ARBA" id="ARBA00010686"/>
    </source>
</evidence>
<evidence type="ECO:0000256" key="7">
    <source>
        <dbReference type="RuleBase" id="RU363104"/>
    </source>
</evidence>
<dbReference type="Gene3D" id="6.10.260.10">
    <property type="match status" value="1"/>
</dbReference>
<reference evidence="8 9" key="2">
    <citation type="submission" date="2018-11" db="EMBL/GenBank/DDBJ databases">
        <authorList>
            <consortium name="Pathogen Informatics"/>
        </authorList>
    </citation>
    <scope>NUCLEOTIDE SEQUENCE [LARGE SCALE GENOMIC DNA]</scope>
</reference>
<evidence type="ECO:0000256" key="1">
    <source>
        <dbReference type="ARBA" id="ARBA00004964"/>
    </source>
</evidence>
<dbReference type="Pfam" id="PF05693">
    <property type="entry name" value="Glycogen_syn"/>
    <property type="match status" value="1"/>
</dbReference>
<keyword evidence="9" id="KW-1185">Reference proteome</keyword>
<dbReference type="EMBL" id="UYYF01001586">
    <property type="protein sequence ID" value="VDM99984.1"/>
    <property type="molecule type" value="Genomic_DNA"/>
</dbReference>
<evidence type="ECO:0000256" key="6">
    <source>
        <dbReference type="ARBA" id="ARBA00047345"/>
    </source>
</evidence>
<sequence length="180" mass="20708">MFTAGRYEFINKGGDIFIESLARLNHYLKTTTDPRYDNVTVVVFIIYPALANSFNVESLKRQAVTKQLRDTIDKIKENIGARIFDSCLKGYIPNMEQLLLPAEIVQLKRCIMATAKDELPPICTHNMLDSSDQVLNALRRTNLINNPSDRVKVIFHPGKSYFKFFSSFSFLDFCTYHTVR</sequence>
<dbReference type="GO" id="GO:0005978">
    <property type="term" value="P:glycogen biosynthetic process"/>
    <property type="evidence" value="ECO:0007669"/>
    <property type="project" value="UniProtKB-UniPathway"/>
</dbReference>
<gene>
    <name evidence="8" type="ORF">TCLT_LOCUS3486</name>
</gene>
<organism evidence="10">
    <name type="scientific">Thelazia callipaeda</name>
    <name type="common">Oriental eyeworm</name>
    <name type="synonym">Parasitic nematode</name>
    <dbReference type="NCBI Taxonomy" id="103827"/>
    <lineage>
        <taxon>Eukaryota</taxon>
        <taxon>Metazoa</taxon>
        <taxon>Ecdysozoa</taxon>
        <taxon>Nematoda</taxon>
        <taxon>Chromadorea</taxon>
        <taxon>Rhabditida</taxon>
        <taxon>Spirurina</taxon>
        <taxon>Spiruromorpha</taxon>
        <taxon>Thelazioidea</taxon>
        <taxon>Thelaziidae</taxon>
        <taxon>Thelazia</taxon>
    </lineage>
</organism>
<comment type="similarity">
    <text evidence="2 7">Belongs to the glycosyltransferase 3 family.</text>
</comment>
<accession>A0A0N5CTD5</accession>
<comment type="catalytic activity">
    <reaction evidence="6">
        <text>[(1-&gt;4)-alpha-D-glucosyl](n) + UDP-alpha-D-glucose = [(1-&gt;4)-alpha-D-glucosyl](n+1) + UDP + H(+)</text>
        <dbReference type="Rhea" id="RHEA:18549"/>
        <dbReference type="Rhea" id="RHEA-COMP:9584"/>
        <dbReference type="Rhea" id="RHEA-COMP:9587"/>
        <dbReference type="ChEBI" id="CHEBI:15378"/>
        <dbReference type="ChEBI" id="CHEBI:15444"/>
        <dbReference type="ChEBI" id="CHEBI:58223"/>
        <dbReference type="ChEBI" id="CHEBI:58885"/>
        <dbReference type="EC" id="2.4.1.11"/>
    </reaction>
    <physiologicalReaction direction="left-to-right" evidence="6">
        <dbReference type="Rhea" id="RHEA:18550"/>
    </physiologicalReaction>
</comment>
<dbReference type="Gene3D" id="3.40.50.2000">
    <property type="entry name" value="Glycogen Phosphorylase B"/>
    <property type="match status" value="1"/>
</dbReference>
<dbReference type="OrthoDB" id="6335297at2759"/>
<evidence type="ECO:0000256" key="3">
    <source>
        <dbReference type="ARBA" id="ARBA00022676"/>
    </source>
</evidence>
<dbReference type="EC" id="2.4.1.11" evidence="7"/>
<protein>
    <recommendedName>
        <fullName evidence="7">Glycogen [starch] synthase</fullName>
        <ecNumber evidence="7">2.4.1.11</ecNumber>
    </recommendedName>
</protein>
<evidence type="ECO:0000313" key="9">
    <source>
        <dbReference type="Proteomes" id="UP000276776"/>
    </source>
</evidence>
<dbReference type="OMA" id="ARIFDSC"/>
<dbReference type="STRING" id="103827.A0A0N5CTD5"/>
<comment type="function">
    <text evidence="7">Transfers the glycosyl residue from UDP-Glc to the non-reducing end of alpha-1,4-glucan.</text>
</comment>
<dbReference type="PANTHER" id="PTHR10176">
    <property type="entry name" value="GLYCOGEN SYNTHASE"/>
    <property type="match status" value="1"/>
</dbReference>